<evidence type="ECO:0000256" key="4">
    <source>
        <dbReference type="ARBA" id="ARBA00022617"/>
    </source>
</evidence>
<dbReference type="PROSITE" id="PS00086">
    <property type="entry name" value="CYTOCHROME_P450"/>
    <property type="match status" value="1"/>
</dbReference>
<name>A0ABR4APQ2_9LECA</name>
<keyword evidence="11" id="KW-0472">Membrane</keyword>
<keyword evidence="6 12" id="KW-0479">Metal-binding</keyword>
<evidence type="ECO:0000313" key="13">
    <source>
        <dbReference type="EMBL" id="KAL2047514.1"/>
    </source>
</evidence>
<evidence type="ECO:0000256" key="2">
    <source>
        <dbReference type="ARBA" id="ARBA00004370"/>
    </source>
</evidence>
<sequence length="105" mass="11923">MRDPSTYPDSMRFNGFRFVDEQGIGSVKRFTDTSPTYPLWGLGKRSCPGRYFAARVLKLVLAHVLLNYDIKVNDDSKGGIRCFSWRSAIIPKSGTTLLFRKLSQT</sequence>
<evidence type="ECO:0000256" key="1">
    <source>
        <dbReference type="ARBA" id="ARBA00001971"/>
    </source>
</evidence>
<dbReference type="PANTHER" id="PTHR46206">
    <property type="entry name" value="CYTOCHROME P450"/>
    <property type="match status" value="1"/>
</dbReference>
<comment type="caution">
    <text evidence="13">The sequence shown here is derived from an EMBL/GenBank/DDBJ whole genome shotgun (WGS) entry which is preliminary data.</text>
</comment>
<evidence type="ECO:0000256" key="7">
    <source>
        <dbReference type="ARBA" id="ARBA00022989"/>
    </source>
</evidence>
<dbReference type="Gene3D" id="1.10.630.10">
    <property type="entry name" value="Cytochrome P450"/>
    <property type="match status" value="1"/>
</dbReference>
<keyword evidence="5" id="KW-0812">Transmembrane</keyword>
<dbReference type="Proteomes" id="UP001590951">
    <property type="component" value="Unassembled WGS sequence"/>
</dbReference>
<dbReference type="InterPro" id="IPR001128">
    <property type="entry name" value="Cyt_P450"/>
</dbReference>
<evidence type="ECO:0000256" key="9">
    <source>
        <dbReference type="ARBA" id="ARBA00023004"/>
    </source>
</evidence>
<keyword evidence="4 12" id="KW-0349">Heme</keyword>
<evidence type="ECO:0000256" key="10">
    <source>
        <dbReference type="ARBA" id="ARBA00023033"/>
    </source>
</evidence>
<keyword evidence="8 12" id="KW-0560">Oxidoreductase</keyword>
<evidence type="ECO:0000256" key="12">
    <source>
        <dbReference type="RuleBase" id="RU000461"/>
    </source>
</evidence>
<evidence type="ECO:0008006" key="15">
    <source>
        <dbReference type="Google" id="ProtNLM"/>
    </source>
</evidence>
<dbReference type="EMBL" id="JBHFEH010000098">
    <property type="protein sequence ID" value="KAL2047514.1"/>
    <property type="molecule type" value="Genomic_DNA"/>
</dbReference>
<evidence type="ECO:0000256" key="3">
    <source>
        <dbReference type="ARBA" id="ARBA00010617"/>
    </source>
</evidence>
<accession>A0ABR4APQ2</accession>
<keyword evidence="9 12" id="KW-0408">Iron</keyword>
<dbReference type="InterPro" id="IPR036396">
    <property type="entry name" value="Cyt_P450_sf"/>
</dbReference>
<dbReference type="PRINTS" id="PR00465">
    <property type="entry name" value="EP450IV"/>
</dbReference>
<comment type="similarity">
    <text evidence="3 12">Belongs to the cytochrome P450 family.</text>
</comment>
<reference evidence="13 14" key="1">
    <citation type="submission" date="2024-09" db="EMBL/GenBank/DDBJ databases">
        <title>Rethinking Asexuality: The Enigmatic Case of Functional Sexual Genes in Lepraria (Stereocaulaceae).</title>
        <authorList>
            <person name="Doellman M."/>
            <person name="Sun Y."/>
            <person name="Barcenas-Pena A."/>
            <person name="Lumbsch H.T."/>
            <person name="Grewe F."/>
        </authorList>
    </citation>
    <scope>NUCLEOTIDE SEQUENCE [LARGE SCALE GENOMIC DNA]</scope>
    <source>
        <strain evidence="13 14">Grewe 0041</strain>
    </source>
</reference>
<proteinExistence type="inferred from homology"/>
<evidence type="ECO:0000313" key="14">
    <source>
        <dbReference type="Proteomes" id="UP001590951"/>
    </source>
</evidence>
<gene>
    <name evidence="13" type="ORF">ABVK25_011443</name>
</gene>
<keyword evidence="14" id="KW-1185">Reference proteome</keyword>
<organism evidence="13 14">
    <name type="scientific">Lepraria finkii</name>
    <dbReference type="NCBI Taxonomy" id="1340010"/>
    <lineage>
        <taxon>Eukaryota</taxon>
        <taxon>Fungi</taxon>
        <taxon>Dikarya</taxon>
        <taxon>Ascomycota</taxon>
        <taxon>Pezizomycotina</taxon>
        <taxon>Lecanoromycetes</taxon>
        <taxon>OSLEUM clade</taxon>
        <taxon>Lecanoromycetidae</taxon>
        <taxon>Lecanorales</taxon>
        <taxon>Lecanorineae</taxon>
        <taxon>Stereocaulaceae</taxon>
        <taxon>Lepraria</taxon>
    </lineage>
</organism>
<comment type="subcellular location">
    <subcellularLocation>
        <location evidence="2">Membrane</location>
    </subcellularLocation>
</comment>
<evidence type="ECO:0000256" key="11">
    <source>
        <dbReference type="ARBA" id="ARBA00023136"/>
    </source>
</evidence>
<evidence type="ECO:0000256" key="5">
    <source>
        <dbReference type="ARBA" id="ARBA00022692"/>
    </source>
</evidence>
<protein>
    <recommendedName>
        <fullName evidence="15">Cytochrome P450</fullName>
    </recommendedName>
</protein>
<evidence type="ECO:0000256" key="8">
    <source>
        <dbReference type="ARBA" id="ARBA00023002"/>
    </source>
</evidence>
<dbReference type="Pfam" id="PF00067">
    <property type="entry name" value="p450"/>
    <property type="match status" value="1"/>
</dbReference>
<dbReference type="InterPro" id="IPR017972">
    <property type="entry name" value="Cyt_P450_CS"/>
</dbReference>
<evidence type="ECO:0000256" key="6">
    <source>
        <dbReference type="ARBA" id="ARBA00022723"/>
    </source>
</evidence>
<keyword evidence="10 12" id="KW-0503">Monooxygenase</keyword>
<comment type="cofactor">
    <cofactor evidence="1">
        <name>heme</name>
        <dbReference type="ChEBI" id="CHEBI:30413"/>
    </cofactor>
</comment>
<dbReference type="PANTHER" id="PTHR46206:SF5">
    <property type="entry name" value="P450, PUTATIVE (EUROFUNG)-RELATED"/>
    <property type="match status" value="1"/>
</dbReference>
<dbReference type="InterPro" id="IPR002403">
    <property type="entry name" value="Cyt_P450_E_grp-IV"/>
</dbReference>
<keyword evidence="7" id="KW-1133">Transmembrane helix</keyword>
<dbReference type="SUPFAM" id="SSF48264">
    <property type="entry name" value="Cytochrome P450"/>
    <property type="match status" value="1"/>
</dbReference>